<organism evidence="1 2">
    <name type="scientific">Halovenus aranensis</name>
    <dbReference type="NCBI Taxonomy" id="890420"/>
    <lineage>
        <taxon>Archaea</taxon>
        <taxon>Methanobacteriati</taxon>
        <taxon>Methanobacteriota</taxon>
        <taxon>Stenosarchaea group</taxon>
        <taxon>Halobacteria</taxon>
        <taxon>Halobacteriales</taxon>
        <taxon>Haloarculaceae</taxon>
        <taxon>Halovenus</taxon>
    </lineage>
</organism>
<dbReference type="Proteomes" id="UP000198856">
    <property type="component" value="Unassembled WGS sequence"/>
</dbReference>
<name>A0A1G8UQZ2_9EURY</name>
<dbReference type="STRING" id="890420.SAMN05216226_10535"/>
<gene>
    <name evidence="1" type="ORF">SAMN05216226_10535</name>
</gene>
<dbReference type="AlphaFoldDB" id="A0A1G8UQZ2"/>
<accession>A0A1G8UQZ2</accession>
<evidence type="ECO:0000313" key="2">
    <source>
        <dbReference type="Proteomes" id="UP000198856"/>
    </source>
</evidence>
<evidence type="ECO:0000313" key="1">
    <source>
        <dbReference type="EMBL" id="SDJ55515.1"/>
    </source>
</evidence>
<proteinExistence type="predicted"/>
<sequence length="61" mass="6866">MCAGAVSTSMLDQLAATCENERCNRPLTEEECMLVYQTEYGQRRAYECHCGTVTVTVGRRE</sequence>
<dbReference type="EMBL" id="FNFC01000005">
    <property type="protein sequence ID" value="SDJ55515.1"/>
    <property type="molecule type" value="Genomic_DNA"/>
</dbReference>
<reference evidence="1 2" key="1">
    <citation type="submission" date="2016-10" db="EMBL/GenBank/DDBJ databases">
        <authorList>
            <person name="de Groot N.N."/>
        </authorList>
    </citation>
    <scope>NUCLEOTIDE SEQUENCE [LARGE SCALE GENOMIC DNA]</scope>
    <source>
        <strain evidence="1 2">IBRC-M10015</strain>
    </source>
</reference>
<keyword evidence="2" id="KW-1185">Reference proteome</keyword>
<protein>
    <submittedName>
        <fullName evidence="1">Uncharacterized protein</fullName>
    </submittedName>
</protein>